<keyword evidence="1" id="KW-1133">Transmembrane helix</keyword>
<feature type="chain" id="PRO_5002900240" description="SCP domain-containing protein" evidence="2">
    <location>
        <begin position="21"/>
        <end position="222"/>
    </location>
</feature>
<feature type="transmembrane region" description="Helical" evidence="1">
    <location>
        <begin position="200"/>
        <end position="221"/>
    </location>
</feature>
<dbReference type="OMA" id="SPLNGMW"/>
<protein>
    <recommendedName>
        <fullName evidence="4">SCP domain-containing protein</fullName>
    </recommendedName>
</protein>
<dbReference type="AlphaFoldDB" id="C0PTQ0"/>
<evidence type="ECO:0000313" key="3">
    <source>
        <dbReference type="EMBL" id="ACN41190.1"/>
    </source>
</evidence>
<keyword evidence="1" id="KW-0472">Membrane</keyword>
<proteinExistence type="evidence at transcript level"/>
<sequence length="222" mass="23053">MATRTLIVVSILIALGSASAADSKNNPADELVGVINQNRTAHKSSTLADNPGLACLALQYIKAYDGNCDDVAGSDAKKPAETAFAETFAPNCGVEVSTLGQISGRLLACQSKYAEPAEAFSNVLFENGKSLSILYNKNHTEVGVGIQGTDGGGPYFWCVLFSSGNPNTSFQLQGGTAIKQRPGCYSGTNDPCSAATRSRLSSSLTVTGFSLLALVVASIFVN</sequence>
<evidence type="ECO:0000256" key="1">
    <source>
        <dbReference type="SAM" id="Phobius"/>
    </source>
</evidence>
<reference evidence="3" key="1">
    <citation type="submission" date="2009-02" db="EMBL/GenBank/DDBJ databases">
        <title>Full length sequence-verified cDNA sequences from Sitka spruce (Picea sitchensis).</title>
        <authorList>
            <person name="Reid K.E."/>
            <person name="Liao N."/>
            <person name="Ralph S."/>
            <person name="Kolosova N."/>
            <person name="Oddy C."/>
            <person name="Moore R."/>
            <person name="Mayo M."/>
            <person name="Wagner S."/>
            <person name="King J."/>
            <person name="Yanchuk A."/>
            <person name="Holt R."/>
            <person name="Jones S."/>
            <person name="Marra M."/>
            <person name="Ritland C.E."/>
            <person name="Ritland K."/>
            <person name="Bohlmann J."/>
        </authorList>
    </citation>
    <scope>NUCLEOTIDE SEQUENCE</scope>
    <source>
        <tissue evidence="3">Buds collected with no treatment. Collection October 2007</tissue>
    </source>
</reference>
<dbReference type="Gene3D" id="3.40.33.10">
    <property type="entry name" value="CAP"/>
    <property type="match status" value="1"/>
</dbReference>
<dbReference type="PANTHER" id="PTHR34537">
    <property type="entry name" value="OS08G0459300 PROTEIN"/>
    <property type="match status" value="1"/>
</dbReference>
<evidence type="ECO:0000256" key="2">
    <source>
        <dbReference type="SAM" id="SignalP"/>
    </source>
</evidence>
<feature type="signal peptide" evidence="2">
    <location>
        <begin position="1"/>
        <end position="20"/>
    </location>
</feature>
<organism evidence="3">
    <name type="scientific">Picea sitchensis</name>
    <name type="common">Sitka spruce</name>
    <name type="synonym">Pinus sitchensis</name>
    <dbReference type="NCBI Taxonomy" id="3332"/>
    <lineage>
        <taxon>Eukaryota</taxon>
        <taxon>Viridiplantae</taxon>
        <taxon>Streptophyta</taxon>
        <taxon>Embryophyta</taxon>
        <taxon>Tracheophyta</taxon>
        <taxon>Spermatophyta</taxon>
        <taxon>Pinopsida</taxon>
        <taxon>Pinidae</taxon>
        <taxon>Conifers I</taxon>
        <taxon>Pinales</taxon>
        <taxon>Pinaceae</taxon>
        <taxon>Picea</taxon>
    </lineage>
</organism>
<keyword evidence="2" id="KW-0732">Signal</keyword>
<dbReference type="InterPro" id="IPR035940">
    <property type="entry name" value="CAP_sf"/>
</dbReference>
<name>C0PTQ0_PICSI</name>
<keyword evidence="1" id="KW-0812">Transmembrane</keyword>
<dbReference type="EMBL" id="BT071743">
    <property type="protein sequence ID" value="ACN41190.1"/>
    <property type="molecule type" value="mRNA"/>
</dbReference>
<accession>C0PTQ0</accession>
<dbReference type="SUPFAM" id="SSF55797">
    <property type="entry name" value="PR-1-like"/>
    <property type="match status" value="1"/>
</dbReference>
<evidence type="ECO:0008006" key="4">
    <source>
        <dbReference type="Google" id="ProtNLM"/>
    </source>
</evidence>
<dbReference type="PANTHER" id="PTHR34537:SF1">
    <property type="entry name" value="OS08G0459300 PROTEIN"/>
    <property type="match status" value="1"/>
</dbReference>